<sequence>MASPFQVNSNALFLCGTADAEGAIAVVNTVTDLHSAACPSDQWSIVAAAVTETSTFTLQSIAPWSSDLSALEALRARTALP</sequence>
<organism evidence="1 2">
    <name type="scientific">Linum trigynum</name>
    <dbReference type="NCBI Taxonomy" id="586398"/>
    <lineage>
        <taxon>Eukaryota</taxon>
        <taxon>Viridiplantae</taxon>
        <taxon>Streptophyta</taxon>
        <taxon>Embryophyta</taxon>
        <taxon>Tracheophyta</taxon>
        <taxon>Spermatophyta</taxon>
        <taxon>Magnoliopsida</taxon>
        <taxon>eudicotyledons</taxon>
        <taxon>Gunneridae</taxon>
        <taxon>Pentapetalae</taxon>
        <taxon>rosids</taxon>
        <taxon>fabids</taxon>
        <taxon>Malpighiales</taxon>
        <taxon>Linaceae</taxon>
        <taxon>Linum</taxon>
    </lineage>
</organism>
<evidence type="ECO:0000313" key="2">
    <source>
        <dbReference type="Proteomes" id="UP001497516"/>
    </source>
</evidence>
<keyword evidence="2" id="KW-1185">Reference proteome</keyword>
<dbReference type="Proteomes" id="UP001497516">
    <property type="component" value="Chromosome 6"/>
</dbReference>
<evidence type="ECO:0000313" key="1">
    <source>
        <dbReference type="EMBL" id="CAL1397952.1"/>
    </source>
</evidence>
<dbReference type="EMBL" id="OZ034819">
    <property type="protein sequence ID" value="CAL1397952.1"/>
    <property type="molecule type" value="Genomic_DNA"/>
</dbReference>
<dbReference type="AlphaFoldDB" id="A0AAV2FIX2"/>
<name>A0AAV2FIX2_9ROSI</name>
<proteinExistence type="predicted"/>
<accession>A0AAV2FIX2</accession>
<protein>
    <submittedName>
        <fullName evidence="1">Uncharacterized protein</fullName>
    </submittedName>
</protein>
<reference evidence="1 2" key="1">
    <citation type="submission" date="2024-04" db="EMBL/GenBank/DDBJ databases">
        <authorList>
            <person name="Fracassetti M."/>
        </authorList>
    </citation>
    <scope>NUCLEOTIDE SEQUENCE [LARGE SCALE GENOMIC DNA]</scope>
</reference>
<gene>
    <name evidence="1" type="ORF">LTRI10_LOCUS38216</name>
</gene>